<feature type="domain" description="Helicase ATP-binding" evidence="9">
    <location>
        <begin position="27"/>
        <end position="221"/>
    </location>
</feature>
<dbReference type="PROSITE" id="PS51194">
    <property type="entry name" value="HELICASE_CTER"/>
    <property type="match status" value="1"/>
</dbReference>
<dbReference type="SUPFAM" id="SSF52540">
    <property type="entry name" value="P-loop containing nucleoside triphosphate hydrolases"/>
    <property type="match status" value="1"/>
</dbReference>
<keyword evidence="4 11" id="KW-0347">Helicase</keyword>
<reference evidence="11 12" key="1">
    <citation type="journal article" date="2014" name="Appl. Environ. Microbiol.">
        <title>Comparative Genome Analysis of 'Candidatus Methanoplasma termitum' Indicates a New Mode of Energy Metabolism in the Seventh Order of Methanogens.</title>
        <authorList>
            <person name="Lang K."/>
            <person name="Schuldes J."/>
            <person name="Klingl A."/>
            <person name="Poehlein A."/>
            <person name="Daniel R."/>
            <person name="Brune A."/>
        </authorList>
    </citation>
    <scope>NUCLEOTIDE SEQUENCE [LARGE SCALE GENOMIC DNA]</scope>
    <source>
        <strain evidence="12">Mpt1</strain>
    </source>
</reference>
<evidence type="ECO:0000256" key="8">
    <source>
        <dbReference type="ARBA" id="ARBA00023235"/>
    </source>
</evidence>
<dbReference type="CDD" id="cd18796">
    <property type="entry name" value="SF2_C_LHR"/>
    <property type="match status" value="1"/>
</dbReference>
<dbReference type="InterPro" id="IPR013701">
    <property type="entry name" value="Lhr-like_DEAD/DEAH_assoc"/>
</dbReference>
<feature type="domain" description="Helicase C-terminal" evidence="10">
    <location>
        <begin position="262"/>
        <end position="408"/>
    </location>
</feature>
<dbReference type="GO" id="GO:0006281">
    <property type="term" value="P:DNA repair"/>
    <property type="evidence" value="ECO:0007669"/>
    <property type="project" value="UniProtKB-KW"/>
</dbReference>
<dbReference type="GO" id="GO:0016887">
    <property type="term" value="F:ATP hydrolysis activity"/>
    <property type="evidence" value="ECO:0007669"/>
    <property type="project" value="TreeGrafter"/>
</dbReference>
<accession>A0A0A7LDM5</accession>
<sequence>MGLMEPLIATWFREKFDTLTEPQAKAIPVIHQRKNVLVSSPTGSGKTLTAFTSIINELSKYAAEGKLEERIYCIYISPLKALANDVNRNLNTPLAEMRDVAAAHGMKVPNIRVAVRSGDTPQNERQKMVKHPPHILITTPESLALILAAPKFKESFKKVEWLILDEIHDICDSKRGAFLSLTLERLRDHCETDFTRIGLSATLAPIEEIAGYLVGCDPNGEKREVTLIEADSKKQLDLEVVCPTEDMTTLSSDIVNSMMYDKVKEMVDTHETTLIFTNTRSGAESVVYKLKERGLENIEVHHSSLGRETRLDVEERLKRGEIKCVVSSTSLELGIDIGSIDLVCQIGSPKSVAKGLQRIGRSGHSYGKVAKGRLIVFDPDDLVECAVMCRAAHRGDIDRVGIPENCLDVLSQTVVGMSLDQRWDIDAAYDLVKGSYCYRNLRKDSFIDVLRYLGSKDEHEGVYSKIWYDEDENQFGRKKGARMIYLMNLGTIPEEANYRVVTNHGTTAGELSEKFVERLAPRDVFVLGGRSLEFVRSKGMVAHVKEATGRKPTVPSWAGEMLPRSFDLSMDIALFRKEMAEWVQDDKADLIPKLCHDFDIDGGSAKSLVSYFKEEKAVTGTIPDIDHLAIEEYIDPSGNQRIIFHFPFGRRVNDALSRGYAYRLSNIIGSNVSVTMSDDNFMIGTPRKVDIEQIPGLLTSRELDSILRKAIKDSEIFKLRFRHNAARSFMILRNYLGRPISVNRQQVRSSYLLDALGNMENVPVIEETYREVLEDDMDIKNAAIVLEMIENGKMGVEVFHFNGTPSPFAHSIILSGFSDIVLMEDRSELLKELHRKVLYRALGDSVKDFEFNEDQVIPYFRQKIGRVVSKNDIVPLLKRTGPLQAIRERGRNIYSYCDEDKKVVDEWVHELIKEGEIGTVFMDEPHIMIKSEIPAYAAATAKERELNDIDLKVLEKVGEKTALSDITTALEISEDVTFRSMRKLESMYLVTRSDITANNKWYFSRAEYPKLDKNKCLDEIVLRYLNCFAPATVPEVAFALSITEDEAQSALDSLVNSEEVVRGQFLISQSPQYMKVLDRMRLRAGKENVFDFDTVEEYRRTKGEQFKTIEDYFKFYGSAGSEIDVFNRVKDFSLEEWYKLRESERLLLGRFVRGRVRYVLSEDGGRLAALRPSEMNESDEEILDLIKGMGQTTMRHLVSVTGRDKNEIKESIQRLDRSLKIIRAFTEREDWGTENTYKPYYPQIPDRDPTEGLIRECIRSYGPIPAQALRFLVGVTGDEAEKYAASVGAATIFVGSGQSQMFVMPEEVPLITKVRNRKENVTIRSLFDPDLGSKWAELAARYGDRWIYPITKANSVIGALEIWEMSGCIEVRRMDIDSPGLLDDVLKALDRLMVFFNMKGVDIVRVREVLTKDAAELDEETAKCLKNNGYRFVNGFYAKGEFIERTMSDEEHLNYVFQKQRVSYAYKFSTVDEAVKTRGYIRNDQEAVTRVIQKISFKKILGKGNLFKMSLLPGYVGYTLAEFAPIYRAAKLGEIGKDANSLLELIRDRQPISRKEIIAGSPFSEEKTLELVSELSKVSAICQDQDSFYYIVPPSRMGKEEALKTITKKHFKDFGTFSAEELAQFLGLRMAVVRKMLKDLEEEGFLVKGFLVKDDPTLRWMLKDDVGLKPEKFKETFLLNTQDNLHIYLREMIKRECGATECVVFDGINIIGSFEGKVASSGAKVENFKGGDKAYKCIRDTAKSLGVKIEEKKSQEDDDWDVSEFYLKTNPGAV</sequence>
<dbReference type="EMBL" id="CP010070">
    <property type="protein sequence ID" value="AIZ57285.1"/>
    <property type="molecule type" value="Genomic_DNA"/>
</dbReference>
<dbReference type="EC" id="3.6.4.12" evidence="11"/>
<organism evidence="11 12">
    <name type="scientific">Candidatus Methanoplasma termitum</name>
    <dbReference type="NCBI Taxonomy" id="1577791"/>
    <lineage>
        <taxon>Archaea</taxon>
        <taxon>Methanobacteriati</taxon>
        <taxon>Thermoplasmatota</taxon>
        <taxon>Thermoplasmata</taxon>
        <taxon>Methanomassiliicoccales</taxon>
        <taxon>Methanomassiliicoccaceae</taxon>
        <taxon>Candidatus Methanoplasma</taxon>
    </lineage>
</organism>
<dbReference type="PANTHER" id="PTHR47962">
    <property type="entry name" value="ATP-DEPENDENT HELICASE LHR-RELATED-RELATED"/>
    <property type="match status" value="1"/>
</dbReference>
<evidence type="ECO:0000259" key="9">
    <source>
        <dbReference type="PROSITE" id="PS51192"/>
    </source>
</evidence>
<dbReference type="InterPro" id="IPR052511">
    <property type="entry name" value="ATP-dep_Helicase"/>
</dbReference>
<proteinExistence type="predicted"/>
<dbReference type="CDD" id="cd17922">
    <property type="entry name" value="DEXHc_LHR-like"/>
    <property type="match status" value="1"/>
</dbReference>
<dbReference type="GO" id="GO:0005524">
    <property type="term" value="F:ATP binding"/>
    <property type="evidence" value="ECO:0007669"/>
    <property type="project" value="UniProtKB-KW"/>
</dbReference>
<evidence type="ECO:0000256" key="3">
    <source>
        <dbReference type="ARBA" id="ARBA00022801"/>
    </source>
</evidence>
<dbReference type="KEGG" id="mear:Mpt1_c14290"/>
<dbReference type="GO" id="GO:0003678">
    <property type="term" value="F:DNA helicase activity"/>
    <property type="evidence" value="ECO:0007669"/>
    <property type="project" value="UniProtKB-EC"/>
</dbReference>
<dbReference type="Pfam" id="PF00270">
    <property type="entry name" value="DEAD"/>
    <property type="match status" value="1"/>
</dbReference>
<dbReference type="InterPro" id="IPR011545">
    <property type="entry name" value="DEAD/DEAH_box_helicase_dom"/>
</dbReference>
<keyword evidence="7" id="KW-0234">DNA repair</keyword>
<protein>
    <submittedName>
        <fullName evidence="11">ATP-dependent DNA helicase</fullName>
        <ecNumber evidence="11">3.6.4.12</ecNumber>
    </submittedName>
</protein>
<keyword evidence="2" id="KW-0227">DNA damage</keyword>
<keyword evidence="8" id="KW-0413">Isomerase</keyword>
<evidence type="ECO:0000259" key="10">
    <source>
        <dbReference type="PROSITE" id="PS51194"/>
    </source>
</evidence>
<name>A0A0A7LDM5_9ARCH</name>
<evidence type="ECO:0000256" key="6">
    <source>
        <dbReference type="ARBA" id="ARBA00023125"/>
    </source>
</evidence>
<dbReference type="PANTHER" id="PTHR47962:SF6">
    <property type="entry name" value="LARGE HELICASE-RELATED PROTEIN"/>
    <property type="match status" value="1"/>
</dbReference>
<evidence type="ECO:0000256" key="5">
    <source>
        <dbReference type="ARBA" id="ARBA00022840"/>
    </source>
</evidence>
<evidence type="ECO:0000256" key="1">
    <source>
        <dbReference type="ARBA" id="ARBA00022741"/>
    </source>
</evidence>
<dbReference type="Proteomes" id="UP000030787">
    <property type="component" value="Chromosome"/>
</dbReference>
<dbReference type="Pfam" id="PF08494">
    <property type="entry name" value="DEAD_assoc"/>
    <property type="match status" value="1"/>
</dbReference>
<keyword evidence="6" id="KW-0238">DNA-binding</keyword>
<dbReference type="SMART" id="SM00487">
    <property type="entry name" value="DEXDc"/>
    <property type="match status" value="1"/>
</dbReference>
<dbReference type="Gene3D" id="3.40.50.300">
    <property type="entry name" value="P-loop containing nucleotide triphosphate hydrolases"/>
    <property type="match status" value="2"/>
</dbReference>
<dbReference type="InterPro" id="IPR001650">
    <property type="entry name" value="Helicase_C-like"/>
</dbReference>
<evidence type="ECO:0000256" key="7">
    <source>
        <dbReference type="ARBA" id="ARBA00023204"/>
    </source>
</evidence>
<dbReference type="InterPro" id="IPR045628">
    <property type="entry name" value="Lhr_WH_dom"/>
</dbReference>
<dbReference type="SMART" id="SM00490">
    <property type="entry name" value="HELICc"/>
    <property type="match status" value="1"/>
</dbReference>
<dbReference type="PROSITE" id="PS51192">
    <property type="entry name" value="HELICASE_ATP_BIND_1"/>
    <property type="match status" value="1"/>
</dbReference>
<evidence type="ECO:0000256" key="4">
    <source>
        <dbReference type="ARBA" id="ARBA00022806"/>
    </source>
</evidence>
<dbReference type="NCBIfam" id="NF010338">
    <property type="entry name" value="PRK13767.1"/>
    <property type="match status" value="1"/>
</dbReference>
<dbReference type="InterPro" id="IPR027417">
    <property type="entry name" value="P-loop_NTPase"/>
</dbReference>
<dbReference type="STRING" id="1577791.Mpt1_c14290"/>
<evidence type="ECO:0000256" key="2">
    <source>
        <dbReference type="ARBA" id="ARBA00022763"/>
    </source>
</evidence>
<dbReference type="InterPro" id="IPR014001">
    <property type="entry name" value="Helicase_ATP-bd"/>
</dbReference>
<dbReference type="HOGENOM" id="CLU_002485_0_0_2"/>
<evidence type="ECO:0000313" key="11">
    <source>
        <dbReference type="EMBL" id="AIZ57285.1"/>
    </source>
</evidence>
<dbReference type="InterPro" id="IPR036390">
    <property type="entry name" value="WH_DNA-bd_sf"/>
</dbReference>
<evidence type="ECO:0000313" key="12">
    <source>
        <dbReference type="Proteomes" id="UP000030787"/>
    </source>
</evidence>
<dbReference type="Pfam" id="PF19306">
    <property type="entry name" value="WHD_Lhr"/>
    <property type="match status" value="1"/>
</dbReference>
<keyword evidence="3 11" id="KW-0378">Hydrolase</keyword>
<dbReference type="Pfam" id="PF00271">
    <property type="entry name" value="Helicase_C"/>
    <property type="match status" value="1"/>
</dbReference>
<keyword evidence="12" id="KW-1185">Reference proteome</keyword>
<dbReference type="SUPFAM" id="SSF46785">
    <property type="entry name" value="Winged helix' DNA-binding domain"/>
    <property type="match status" value="1"/>
</dbReference>
<keyword evidence="1" id="KW-0547">Nucleotide-binding</keyword>
<keyword evidence="5" id="KW-0067">ATP-binding</keyword>
<gene>
    <name evidence="11" type="ORF">Mpt1_c14290</name>
</gene>
<dbReference type="GO" id="GO:0003677">
    <property type="term" value="F:DNA binding"/>
    <property type="evidence" value="ECO:0007669"/>
    <property type="project" value="UniProtKB-KW"/>
</dbReference>